<organism evidence="1">
    <name type="scientific">Anguilla anguilla</name>
    <name type="common">European freshwater eel</name>
    <name type="synonym">Muraena anguilla</name>
    <dbReference type="NCBI Taxonomy" id="7936"/>
    <lineage>
        <taxon>Eukaryota</taxon>
        <taxon>Metazoa</taxon>
        <taxon>Chordata</taxon>
        <taxon>Craniata</taxon>
        <taxon>Vertebrata</taxon>
        <taxon>Euteleostomi</taxon>
        <taxon>Actinopterygii</taxon>
        <taxon>Neopterygii</taxon>
        <taxon>Teleostei</taxon>
        <taxon>Anguilliformes</taxon>
        <taxon>Anguillidae</taxon>
        <taxon>Anguilla</taxon>
    </lineage>
</organism>
<protein>
    <submittedName>
        <fullName evidence="1">Uncharacterized protein</fullName>
    </submittedName>
</protein>
<dbReference type="AlphaFoldDB" id="A0A0E9R331"/>
<evidence type="ECO:0000313" key="1">
    <source>
        <dbReference type="EMBL" id="JAH23576.1"/>
    </source>
</evidence>
<proteinExistence type="predicted"/>
<reference evidence="1" key="2">
    <citation type="journal article" date="2015" name="Fish Shellfish Immunol.">
        <title>Early steps in the European eel (Anguilla anguilla)-Vibrio vulnificus interaction in the gills: Role of the RtxA13 toxin.</title>
        <authorList>
            <person name="Callol A."/>
            <person name="Pajuelo D."/>
            <person name="Ebbesson L."/>
            <person name="Teles M."/>
            <person name="MacKenzie S."/>
            <person name="Amaro C."/>
        </authorList>
    </citation>
    <scope>NUCLEOTIDE SEQUENCE</scope>
</reference>
<dbReference type="EMBL" id="GBXM01085001">
    <property type="protein sequence ID" value="JAH23576.1"/>
    <property type="molecule type" value="Transcribed_RNA"/>
</dbReference>
<accession>A0A0E9R331</accession>
<sequence length="24" mass="2770">MKKLQASYRTEVCPHLFIPKSPVP</sequence>
<name>A0A0E9R331_ANGAN</name>
<reference evidence="1" key="1">
    <citation type="submission" date="2014-11" db="EMBL/GenBank/DDBJ databases">
        <authorList>
            <person name="Amaro Gonzalez C."/>
        </authorList>
    </citation>
    <scope>NUCLEOTIDE SEQUENCE</scope>
</reference>